<dbReference type="InterPro" id="IPR036691">
    <property type="entry name" value="Endo/exonu/phosph_ase_sf"/>
</dbReference>
<sequence length="36" mass="4276">AHHQYWNCSNTDSNGNKLQQILEENNLFIYNTNTYS</sequence>
<protein>
    <submittedName>
        <fullName evidence="1">Uncharacterized protein</fullName>
    </submittedName>
</protein>
<dbReference type="AlphaFoldDB" id="A0AAD9RFY7"/>
<keyword evidence="2" id="KW-1185">Reference proteome</keyword>
<evidence type="ECO:0000313" key="1">
    <source>
        <dbReference type="EMBL" id="KAK2578740.1"/>
    </source>
</evidence>
<dbReference type="Gene3D" id="3.60.10.10">
    <property type="entry name" value="Endonuclease/exonuclease/phosphatase"/>
    <property type="match status" value="1"/>
</dbReference>
<dbReference type="EMBL" id="JAIFRP010000182">
    <property type="protein sequence ID" value="KAK2578740.1"/>
    <property type="molecule type" value="Genomic_DNA"/>
</dbReference>
<accession>A0AAD9RFY7</accession>
<feature type="non-terminal residue" evidence="1">
    <location>
        <position position="1"/>
    </location>
</feature>
<dbReference type="Proteomes" id="UP001258017">
    <property type="component" value="Unassembled WGS sequence"/>
</dbReference>
<proteinExistence type="predicted"/>
<reference evidence="1" key="1">
    <citation type="submission" date="2021-08" db="EMBL/GenBank/DDBJ databases">
        <authorList>
            <person name="Misof B."/>
            <person name="Oliver O."/>
            <person name="Podsiadlowski L."/>
            <person name="Donath A."/>
            <person name="Peters R."/>
            <person name="Mayer C."/>
            <person name="Rust J."/>
            <person name="Gunkel S."/>
            <person name="Lesny P."/>
            <person name="Martin S."/>
            <person name="Oeyen J.P."/>
            <person name="Petersen M."/>
            <person name="Panagiotis P."/>
            <person name="Wilbrandt J."/>
            <person name="Tanja T."/>
        </authorList>
    </citation>
    <scope>NUCLEOTIDE SEQUENCE</scope>
    <source>
        <strain evidence="1">GBR_01_08_01A</strain>
        <tissue evidence="1">Thorax + abdomen</tissue>
    </source>
</reference>
<gene>
    <name evidence="1" type="ORF">KPH14_012841</name>
</gene>
<organism evidence="1 2">
    <name type="scientific">Odynerus spinipes</name>
    <dbReference type="NCBI Taxonomy" id="1348599"/>
    <lineage>
        <taxon>Eukaryota</taxon>
        <taxon>Metazoa</taxon>
        <taxon>Ecdysozoa</taxon>
        <taxon>Arthropoda</taxon>
        <taxon>Hexapoda</taxon>
        <taxon>Insecta</taxon>
        <taxon>Pterygota</taxon>
        <taxon>Neoptera</taxon>
        <taxon>Endopterygota</taxon>
        <taxon>Hymenoptera</taxon>
        <taxon>Apocrita</taxon>
        <taxon>Aculeata</taxon>
        <taxon>Vespoidea</taxon>
        <taxon>Vespidae</taxon>
        <taxon>Eumeninae</taxon>
        <taxon>Odynerus</taxon>
    </lineage>
</organism>
<reference evidence="1" key="2">
    <citation type="journal article" date="2023" name="Commun. Biol.">
        <title>Intrasexual cuticular hydrocarbon dimorphism in a wasp sheds light on hydrocarbon biosynthesis genes in Hymenoptera.</title>
        <authorList>
            <person name="Moris V.C."/>
            <person name="Podsiadlowski L."/>
            <person name="Martin S."/>
            <person name="Oeyen J.P."/>
            <person name="Donath A."/>
            <person name="Petersen M."/>
            <person name="Wilbrandt J."/>
            <person name="Misof B."/>
            <person name="Liedtke D."/>
            <person name="Thamm M."/>
            <person name="Scheiner R."/>
            <person name="Schmitt T."/>
            <person name="Niehuis O."/>
        </authorList>
    </citation>
    <scope>NUCLEOTIDE SEQUENCE</scope>
    <source>
        <strain evidence="1">GBR_01_08_01A</strain>
    </source>
</reference>
<comment type="caution">
    <text evidence="1">The sequence shown here is derived from an EMBL/GenBank/DDBJ whole genome shotgun (WGS) entry which is preliminary data.</text>
</comment>
<name>A0AAD9RFY7_9HYME</name>
<evidence type="ECO:0000313" key="2">
    <source>
        <dbReference type="Proteomes" id="UP001258017"/>
    </source>
</evidence>